<comment type="cofactor">
    <cofactor evidence="9">
        <name>NAD(+)</name>
        <dbReference type="ChEBI" id="CHEBI:57540"/>
    </cofactor>
    <text evidence="9">Binds 1 NAD(+) per subunit.</text>
</comment>
<feature type="domain" description="Glycosyl hydrolase family 4 C-terminal" evidence="10">
    <location>
        <begin position="205"/>
        <end position="423"/>
    </location>
</feature>
<dbReference type="PANTHER" id="PTHR32092">
    <property type="entry name" value="6-PHOSPHO-BETA-GLUCOSIDASE-RELATED"/>
    <property type="match status" value="1"/>
</dbReference>
<organism evidence="11 12">
    <name type="scientific">Paracholeplasma manati</name>
    <dbReference type="NCBI Taxonomy" id="591373"/>
    <lineage>
        <taxon>Bacteria</taxon>
        <taxon>Bacillati</taxon>
        <taxon>Mycoplasmatota</taxon>
        <taxon>Mollicutes</taxon>
        <taxon>Acholeplasmatales</taxon>
        <taxon>Acholeplasmataceae</taxon>
        <taxon>Paracholeplasma</taxon>
    </lineage>
</organism>
<dbReference type="PRINTS" id="PR00732">
    <property type="entry name" value="GLHYDRLASE4"/>
</dbReference>
<protein>
    <submittedName>
        <fullName evidence="11">Alpha-glucosidase/alpha-galactosidase</fullName>
    </submittedName>
</protein>
<evidence type="ECO:0000256" key="1">
    <source>
        <dbReference type="ARBA" id="ARBA00001936"/>
    </source>
</evidence>
<dbReference type="InterPro" id="IPR036291">
    <property type="entry name" value="NAD(P)-bd_dom_sf"/>
</dbReference>
<comment type="similarity">
    <text evidence="2 9">Belongs to the glycosyl hydrolase 4 family.</text>
</comment>
<evidence type="ECO:0000256" key="3">
    <source>
        <dbReference type="ARBA" id="ARBA00022723"/>
    </source>
</evidence>
<dbReference type="SUPFAM" id="SSF56327">
    <property type="entry name" value="LDH C-terminal domain-like"/>
    <property type="match status" value="1"/>
</dbReference>
<sequence length="460" mass="52232">MKQIRIAYIGGGSRLWARGLMSDLAVESDLGGEVILYDIDYQAAVNNATIGNLMMKQPNAVGEWTFSVSKTLDEALVGADFVFISILPGTFDEMETYVHRPEHWGVYQTVGDTTGPSGVFRSLIMMPMYETFAKAIERICPHAWVINFTNPMTMCVQMLYHVFPKIKAFGNCHEVFFVQKILARALKEATGIDAHRHEIQINPQGINHFTWINYASYKDIDIMPIYQDFVDKYYDVGLSGDQWVHVGPFGSAERVKLDLFKRFGVIAAAGDRHLVEFLPHDWYMKDKAMIESWRFFLTPVSLRKEIKQRGNESAERIAKGLESVRISPSGEEGILQLKALLGLTELITNINIPNQGQIPNLPLGHVVETNAVFRRDDVKPVFTGNMPEIPAEITMKHIENHHRLLKAFDHKDLAYALEALEHDVSLSHLSKSDIKAMFDDIVPRLKPYLTYYSNTKLIKL</sequence>
<evidence type="ECO:0000256" key="2">
    <source>
        <dbReference type="ARBA" id="ARBA00010141"/>
    </source>
</evidence>
<dbReference type="InterPro" id="IPR015955">
    <property type="entry name" value="Lactate_DH/Glyco_Ohase_4_C"/>
</dbReference>
<evidence type="ECO:0000256" key="6">
    <source>
        <dbReference type="ARBA" id="ARBA00023211"/>
    </source>
</evidence>
<keyword evidence="12" id="KW-1185">Reference proteome</keyword>
<accession>A0ABT2Y929</accession>
<keyword evidence="4 9" id="KW-0378">Hydrolase</keyword>
<evidence type="ECO:0000313" key="12">
    <source>
        <dbReference type="Proteomes" id="UP001177160"/>
    </source>
</evidence>
<evidence type="ECO:0000313" key="11">
    <source>
        <dbReference type="EMBL" id="MCV2232545.1"/>
    </source>
</evidence>
<keyword evidence="7" id="KW-0119">Carbohydrate metabolism</keyword>
<evidence type="ECO:0000256" key="5">
    <source>
        <dbReference type="ARBA" id="ARBA00023027"/>
    </source>
</evidence>
<keyword evidence="5 9" id="KW-0520">NAD</keyword>
<keyword evidence="6" id="KW-0464">Manganese</keyword>
<dbReference type="PANTHER" id="PTHR32092:SF2">
    <property type="entry name" value="ALPHA-GALACTURONIDASE"/>
    <property type="match status" value="1"/>
</dbReference>
<evidence type="ECO:0000256" key="4">
    <source>
        <dbReference type="ARBA" id="ARBA00022801"/>
    </source>
</evidence>
<keyword evidence="8 9" id="KW-0326">Glycosidase</keyword>
<dbReference type="Proteomes" id="UP001177160">
    <property type="component" value="Unassembled WGS sequence"/>
</dbReference>
<dbReference type="InterPro" id="IPR053715">
    <property type="entry name" value="GH4_Enzyme_sf"/>
</dbReference>
<evidence type="ECO:0000256" key="8">
    <source>
        <dbReference type="ARBA" id="ARBA00023295"/>
    </source>
</evidence>
<dbReference type="Gene3D" id="3.90.1820.10">
    <property type="entry name" value="AglA-like glucosidase"/>
    <property type="match status" value="1"/>
</dbReference>
<keyword evidence="3" id="KW-0479">Metal-binding</keyword>
<dbReference type="SUPFAM" id="SSF51735">
    <property type="entry name" value="NAD(P)-binding Rossmann-fold domains"/>
    <property type="match status" value="1"/>
</dbReference>
<evidence type="ECO:0000259" key="10">
    <source>
        <dbReference type="Pfam" id="PF11975"/>
    </source>
</evidence>
<name>A0ABT2Y929_9MOLU</name>
<evidence type="ECO:0000256" key="7">
    <source>
        <dbReference type="ARBA" id="ARBA00023277"/>
    </source>
</evidence>
<comment type="caution">
    <text evidence="11">The sequence shown here is derived from an EMBL/GenBank/DDBJ whole genome shotgun (WGS) entry which is preliminary data.</text>
</comment>
<dbReference type="EMBL" id="JAOVQM010000006">
    <property type="protein sequence ID" value="MCV2232545.1"/>
    <property type="molecule type" value="Genomic_DNA"/>
</dbReference>
<comment type="cofactor">
    <cofactor evidence="1">
        <name>Mn(2+)</name>
        <dbReference type="ChEBI" id="CHEBI:29035"/>
    </cofactor>
</comment>
<gene>
    <name evidence="11" type="ORF">N7548_06880</name>
</gene>
<dbReference type="RefSeq" id="WP_263608735.1">
    <property type="nucleotide sequence ID" value="NZ_JAOVQM010000006.1"/>
</dbReference>
<proteinExistence type="inferred from homology"/>
<reference evidence="11" key="1">
    <citation type="submission" date="2022-09" db="EMBL/GenBank/DDBJ databases">
        <title>Novel Mycoplasma species identified in domestic and wild animals.</title>
        <authorList>
            <person name="Volokhov D.V."/>
            <person name="Furtak V.A."/>
            <person name="Zagorodnyaya T.A."/>
        </authorList>
    </citation>
    <scope>NUCLEOTIDE SEQUENCE</scope>
    <source>
        <strain evidence="11">Oakley</strain>
    </source>
</reference>
<dbReference type="Pfam" id="PF11975">
    <property type="entry name" value="Glyco_hydro_4C"/>
    <property type="match status" value="1"/>
</dbReference>
<dbReference type="InterPro" id="IPR001088">
    <property type="entry name" value="Glyco_hydro_4"/>
</dbReference>
<evidence type="ECO:0000256" key="9">
    <source>
        <dbReference type="RuleBase" id="RU361152"/>
    </source>
</evidence>
<dbReference type="Pfam" id="PF02056">
    <property type="entry name" value="Glyco_hydro_4"/>
    <property type="match status" value="1"/>
</dbReference>
<dbReference type="InterPro" id="IPR022616">
    <property type="entry name" value="Glyco_hydro_4_C"/>
</dbReference>